<feature type="binding site" evidence="8">
    <location>
        <position position="518"/>
    </location>
    <ligand>
        <name>AMP</name>
        <dbReference type="ChEBI" id="CHEBI:456215"/>
    </ligand>
</feature>
<comment type="similarity">
    <text evidence="2">Belongs to the cyclic nucleotide phosphodiesterase family. PDE4 subfamily.</text>
</comment>
<dbReference type="Pfam" id="PF00233">
    <property type="entry name" value="PDEase_I"/>
    <property type="match status" value="1"/>
</dbReference>
<feature type="region of interest" description="Disordered" evidence="11">
    <location>
        <begin position="557"/>
        <end position="632"/>
    </location>
</feature>
<feature type="binding site" evidence="9">
    <location>
        <position position="350"/>
    </location>
    <ligand>
        <name>Zn(2+)</name>
        <dbReference type="ChEBI" id="CHEBI:29105"/>
        <label>2</label>
    </ligand>
</feature>
<dbReference type="UniPathway" id="UPA00762">
    <property type="reaction ID" value="UER00747"/>
</dbReference>
<dbReference type="GO" id="GO:0006198">
    <property type="term" value="P:cAMP catabolic process"/>
    <property type="evidence" value="ECO:0007669"/>
    <property type="project" value="UniProtKB-UniPathway"/>
</dbReference>
<dbReference type="PROSITE" id="PS00126">
    <property type="entry name" value="PDEASE_I_1"/>
    <property type="match status" value="1"/>
</dbReference>
<dbReference type="PRINTS" id="PR00387">
    <property type="entry name" value="PDIESTERASE1"/>
</dbReference>
<feature type="region of interest" description="Disordered" evidence="11">
    <location>
        <begin position="80"/>
        <end position="102"/>
    </location>
</feature>
<evidence type="ECO:0000256" key="3">
    <source>
        <dbReference type="ARBA" id="ARBA00022723"/>
    </source>
</evidence>
<evidence type="ECO:0000256" key="6">
    <source>
        <dbReference type="ARBA" id="ARBA00033681"/>
    </source>
</evidence>
<feature type="region of interest" description="Disordered" evidence="11">
    <location>
        <begin position="1"/>
        <end position="53"/>
    </location>
</feature>
<evidence type="ECO:0000256" key="2">
    <source>
        <dbReference type="ARBA" id="ARBA00009517"/>
    </source>
</evidence>
<keyword evidence="4 10" id="KW-0378">Hydrolase</keyword>
<proteinExistence type="inferred from homology"/>
<dbReference type="Proteomes" id="UP000314982">
    <property type="component" value="Unassembled WGS sequence"/>
</dbReference>
<dbReference type="AlphaFoldDB" id="A0A4W5LB87"/>
<dbReference type="GO" id="GO:0046872">
    <property type="term" value="F:metal ion binding"/>
    <property type="evidence" value="ECO:0007669"/>
    <property type="project" value="UniProtKB-KW"/>
</dbReference>
<feature type="binding site" evidence="9">
    <location>
        <position position="349"/>
    </location>
    <ligand>
        <name>Zn(2+)</name>
        <dbReference type="ChEBI" id="CHEBI:29105"/>
        <label>1</label>
    </ligand>
</feature>
<keyword evidence="3 9" id="KW-0479">Metal-binding</keyword>
<dbReference type="STRING" id="62062.ENSHHUP00000023059"/>
<dbReference type="InterPro" id="IPR040844">
    <property type="entry name" value="PDE4_UCR"/>
</dbReference>
<dbReference type="GO" id="GO:0007165">
    <property type="term" value="P:signal transduction"/>
    <property type="evidence" value="ECO:0007669"/>
    <property type="project" value="InterPro"/>
</dbReference>
<feature type="compositionally biased region" description="Acidic residues" evidence="11">
    <location>
        <begin position="584"/>
        <end position="603"/>
    </location>
</feature>
<dbReference type="GO" id="GO:0004115">
    <property type="term" value="F:3',5'-cyclic-AMP phosphodiesterase activity"/>
    <property type="evidence" value="ECO:0007669"/>
    <property type="project" value="UniProtKB-EC"/>
</dbReference>
<dbReference type="EC" id="3.1.4.-" evidence="10"/>
<feature type="binding site" evidence="9">
    <location>
        <position position="350"/>
    </location>
    <ligand>
        <name>Zn(2+)</name>
        <dbReference type="ChEBI" id="CHEBI:29105"/>
        <label>1</label>
    </ligand>
</feature>
<comment type="cofactor">
    <cofactor evidence="10">
        <name>a divalent metal cation</name>
        <dbReference type="ChEBI" id="CHEBI:60240"/>
    </cofactor>
    <text evidence="10">Binds 2 divalent metal cations per subunit. Site 1 may preferentially bind zinc ions, while site 2 has a preference for magnesium and/or manganese ions.</text>
</comment>
<dbReference type="InterPro" id="IPR023174">
    <property type="entry name" value="PDEase_CS"/>
</dbReference>
<evidence type="ECO:0000256" key="8">
    <source>
        <dbReference type="PIRSR" id="PIRSR623088-2"/>
    </source>
</evidence>
<dbReference type="SUPFAM" id="SSF109604">
    <property type="entry name" value="HD-domain/PDEase-like"/>
    <property type="match status" value="1"/>
</dbReference>
<feature type="binding site" evidence="9">
    <location>
        <position position="467"/>
    </location>
    <ligand>
        <name>Zn(2+)</name>
        <dbReference type="ChEBI" id="CHEBI:29105"/>
        <label>1</label>
    </ligand>
</feature>
<dbReference type="InterPro" id="IPR003607">
    <property type="entry name" value="HD/PDEase_dom"/>
</dbReference>
<evidence type="ECO:0000313" key="13">
    <source>
        <dbReference type="Ensembl" id="ENSHHUP00000023059.1"/>
    </source>
</evidence>
<reference evidence="13" key="2">
    <citation type="submission" date="2025-08" db="UniProtKB">
        <authorList>
            <consortium name="Ensembl"/>
        </authorList>
    </citation>
    <scope>IDENTIFICATION</scope>
</reference>
<reference evidence="13" key="3">
    <citation type="submission" date="2025-09" db="UniProtKB">
        <authorList>
            <consortium name="Ensembl"/>
        </authorList>
    </citation>
    <scope>IDENTIFICATION</scope>
</reference>
<evidence type="ECO:0000256" key="9">
    <source>
        <dbReference type="PIRSR" id="PIRSR623088-3"/>
    </source>
</evidence>
<dbReference type="PANTHER" id="PTHR11347">
    <property type="entry name" value="CYCLIC NUCLEOTIDE PHOSPHODIESTERASE"/>
    <property type="match status" value="1"/>
</dbReference>
<evidence type="ECO:0000256" key="10">
    <source>
        <dbReference type="RuleBase" id="RU363067"/>
    </source>
</evidence>
<feature type="compositionally biased region" description="Polar residues" evidence="11">
    <location>
        <begin position="132"/>
        <end position="143"/>
    </location>
</feature>
<comment type="pathway">
    <text evidence="1">Purine metabolism; 3',5'-cyclic AMP degradation; AMP from 3',5'-cyclic AMP: step 1/1.</text>
</comment>
<evidence type="ECO:0000256" key="7">
    <source>
        <dbReference type="PIRSR" id="PIRSR623088-1"/>
    </source>
</evidence>
<dbReference type="CDD" id="cd00077">
    <property type="entry name" value="HDc"/>
    <property type="match status" value="1"/>
</dbReference>
<feature type="domain" description="PDEase" evidence="12">
    <location>
        <begin position="233"/>
        <end position="562"/>
    </location>
</feature>
<evidence type="ECO:0000313" key="14">
    <source>
        <dbReference type="Proteomes" id="UP000314982"/>
    </source>
</evidence>
<comment type="catalytic activity">
    <reaction evidence="6">
        <text>3',5'-cyclic AMP + H2O = AMP + H(+)</text>
        <dbReference type="Rhea" id="RHEA:25277"/>
        <dbReference type="ChEBI" id="CHEBI:15377"/>
        <dbReference type="ChEBI" id="CHEBI:15378"/>
        <dbReference type="ChEBI" id="CHEBI:58165"/>
        <dbReference type="ChEBI" id="CHEBI:456215"/>
        <dbReference type="EC" id="3.1.4.53"/>
    </reaction>
    <physiologicalReaction direction="left-to-right" evidence="6">
        <dbReference type="Rhea" id="RHEA:25278"/>
    </physiologicalReaction>
</comment>
<reference evidence="14" key="1">
    <citation type="submission" date="2018-06" db="EMBL/GenBank/DDBJ databases">
        <title>Genome assembly of Danube salmon.</title>
        <authorList>
            <person name="Macqueen D.J."/>
            <person name="Gundappa M.K."/>
        </authorList>
    </citation>
    <scope>NUCLEOTIDE SEQUENCE [LARGE SCALE GENOMIC DNA]</scope>
</reference>
<feature type="region of interest" description="Disordered" evidence="11">
    <location>
        <begin position="120"/>
        <end position="143"/>
    </location>
</feature>
<dbReference type="PROSITE" id="PS51845">
    <property type="entry name" value="PDEASE_I_2"/>
    <property type="match status" value="1"/>
</dbReference>
<name>A0A4W5LB87_9TELE</name>
<feature type="active site" description="Proton donor" evidence="7">
    <location>
        <position position="309"/>
    </location>
</feature>
<feature type="binding site" evidence="8">
    <location>
        <begin position="309"/>
        <end position="313"/>
    </location>
    <ligand>
        <name>AMP</name>
        <dbReference type="ChEBI" id="CHEBI:456215"/>
    </ligand>
</feature>
<keyword evidence="14" id="KW-1185">Reference proteome</keyword>
<evidence type="ECO:0000259" key="12">
    <source>
        <dbReference type="PROSITE" id="PS51845"/>
    </source>
</evidence>
<dbReference type="InterPro" id="IPR002073">
    <property type="entry name" value="PDEase_catalytic_dom"/>
</dbReference>
<evidence type="ECO:0000256" key="4">
    <source>
        <dbReference type="ARBA" id="ARBA00022801"/>
    </source>
</evidence>
<organism evidence="13 14">
    <name type="scientific">Hucho hucho</name>
    <name type="common">huchen</name>
    <dbReference type="NCBI Taxonomy" id="62062"/>
    <lineage>
        <taxon>Eukaryota</taxon>
        <taxon>Metazoa</taxon>
        <taxon>Chordata</taxon>
        <taxon>Craniata</taxon>
        <taxon>Vertebrata</taxon>
        <taxon>Euteleostomi</taxon>
        <taxon>Actinopterygii</taxon>
        <taxon>Neopterygii</taxon>
        <taxon>Teleostei</taxon>
        <taxon>Protacanthopterygii</taxon>
        <taxon>Salmoniformes</taxon>
        <taxon>Salmonidae</taxon>
        <taxon>Salmoninae</taxon>
        <taxon>Hucho</taxon>
    </lineage>
</organism>
<keyword evidence="5" id="KW-0114">cAMP</keyword>
<evidence type="ECO:0000256" key="11">
    <source>
        <dbReference type="SAM" id="MobiDB-lite"/>
    </source>
</evidence>
<sequence length="632" mass="71659">MSEACTEEERCEEQSEEQPVSRLPVIQFKPRSPGISPKISPRDSPRGSPRNSPMLFRKLLMNRSIRLQRRYTLAYTPSFDAENGLSVGRSPLDPQASPGSGLVLQANYHSQRRESFLYRSDSDFDLSPKAPSRNSSTAKMSQCSEMASNKFKRMLNRELTQLSETSRSGNQVSEFISSTFLEKQHDMEIMSPHIKEKKEKTDKKKRPMSQIVGVKKPRIIPSVAPSSIPRFGVTSTQEGFLAKQLEDINRWGVDIFKIAEYSGNRPLTVAIYSIFQERELLKSFKIPADTFITFMMTLEDHYHHDVAYHNNIHAADVVQSTHVLLSTPALEAVFTDLEILAALFASAIHDVDHPGVSNQFLINTNSELALMYNDVSVLENHHLAVGFKLLQEDNCDIFQNLSKKQRQSLRKMVIDMVLATDMSKHMNLLADLKTMVETKKVTSLGVLLLDNYGDRIQVLQNMVHCADLSNPTKPLEVYRQWTDRIMVEFFTQGDRERDKGMEISPMCDKHNASIEKNQVGFIDYIVHPLWETWADLVHPDAQDILDTLEDNREWYQSMIPHSPSPTPEAQDKVGLPGGFQFELTLEEEEGESDTESPPAEEEGYSSTGMEPSRTDPDSRLHSVSATEEIVSM</sequence>
<feature type="binding site" evidence="9">
    <location>
        <position position="313"/>
    </location>
    <ligand>
        <name>Zn(2+)</name>
        <dbReference type="ChEBI" id="CHEBI:29105"/>
        <label>1</label>
    </ligand>
</feature>
<dbReference type="Pfam" id="PF18100">
    <property type="entry name" value="PDE4_UCR"/>
    <property type="match status" value="1"/>
</dbReference>
<dbReference type="Gene3D" id="1.10.1300.10">
    <property type="entry name" value="3'5'-cyclic nucleotide phosphodiesterase, catalytic domain"/>
    <property type="match status" value="1"/>
</dbReference>
<evidence type="ECO:0000256" key="1">
    <source>
        <dbReference type="ARBA" id="ARBA00004703"/>
    </source>
</evidence>
<evidence type="ECO:0000256" key="5">
    <source>
        <dbReference type="ARBA" id="ARBA00023149"/>
    </source>
</evidence>
<dbReference type="InterPro" id="IPR023088">
    <property type="entry name" value="PDEase"/>
</dbReference>
<dbReference type="FunFam" id="1.10.1300.10:FF:000001">
    <property type="entry name" value="Phosphodiesterase"/>
    <property type="match status" value="1"/>
</dbReference>
<feature type="binding site" evidence="8">
    <location>
        <position position="467"/>
    </location>
    <ligand>
        <name>AMP</name>
        <dbReference type="ChEBI" id="CHEBI:456215"/>
    </ligand>
</feature>
<feature type="binding site" evidence="8">
    <location>
        <position position="350"/>
    </location>
    <ligand>
        <name>AMP</name>
        <dbReference type="ChEBI" id="CHEBI:456215"/>
    </ligand>
</feature>
<dbReference type="InterPro" id="IPR036971">
    <property type="entry name" value="PDEase_catalytic_dom_sf"/>
</dbReference>
<dbReference type="SMART" id="SM00471">
    <property type="entry name" value="HDc"/>
    <property type="match status" value="1"/>
</dbReference>
<protein>
    <recommendedName>
        <fullName evidence="10">Phosphodiesterase</fullName>
        <ecNumber evidence="10">3.1.4.-</ecNumber>
    </recommendedName>
</protein>
<dbReference type="GeneTree" id="ENSGT00940000164492"/>
<accession>A0A4W5LB87</accession>
<dbReference type="Ensembl" id="ENSHHUT00000023925.1">
    <property type="protein sequence ID" value="ENSHHUP00000023059.1"/>
    <property type="gene ID" value="ENSHHUG00000014434.1"/>
</dbReference>
<feature type="compositionally biased region" description="Acidic residues" evidence="11">
    <location>
        <begin position="1"/>
        <end position="16"/>
    </location>
</feature>